<dbReference type="GO" id="GO:0005829">
    <property type="term" value="C:cytosol"/>
    <property type="evidence" value="ECO:0007669"/>
    <property type="project" value="TreeGrafter"/>
</dbReference>
<proteinExistence type="predicted"/>
<organism evidence="3 4">
    <name type="scientific">Zemynaea arenosa</name>
    <dbReference type="NCBI Taxonomy" id="2561931"/>
    <lineage>
        <taxon>Bacteria</taxon>
        <taxon>Pseudomonadati</taxon>
        <taxon>Pseudomonadota</taxon>
        <taxon>Betaproteobacteria</taxon>
        <taxon>Burkholderiales</taxon>
        <taxon>Oxalobacteraceae</taxon>
        <taxon>Telluria group</taxon>
        <taxon>Zemynaea</taxon>
    </lineage>
</organism>
<protein>
    <submittedName>
        <fullName evidence="3">Histidine phosphatase family protein</fullName>
    </submittedName>
</protein>
<feature type="active site" description="Tele-phosphohistidine intermediate" evidence="1">
    <location>
        <position position="9"/>
    </location>
</feature>
<dbReference type="AlphaFoldDB" id="A0A4Y9S6N4"/>
<reference evidence="3 4" key="1">
    <citation type="submission" date="2019-03" db="EMBL/GenBank/DDBJ databases">
        <title>Draft Genome Sequence of Massilia arenosa sp. nov., a Novel Massilia Species Isolated from a Sandy-loam Maize Soil.</title>
        <authorList>
            <person name="Raths R."/>
            <person name="Peta V."/>
            <person name="Bucking H."/>
        </authorList>
    </citation>
    <scope>NUCLEOTIDE SEQUENCE [LARGE SCALE GENOMIC DNA]</scope>
    <source>
        <strain evidence="3 4">MC02</strain>
    </source>
</reference>
<dbReference type="OrthoDB" id="9783269at2"/>
<name>A0A4Y9S6N4_9BURK</name>
<dbReference type="Gene3D" id="3.40.50.1240">
    <property type="entry name" value="Phosphoglycerate mutase-like"/>
    <property type="match status" value="1"/>
</dbReference>
<feature type="binding site" evidence="2">
    <location>
        <begin position="82"/>
        <end position="85"/>
    </location>
    <ligand>
        <name>substrate</name>
    </ligand>
</feature>
<dbReference type="InterPro" id="IPR050275">
    <property type="entry name" value="PGM_Phosphatase"/>
</dbReference>
<comment type="caution">
    <text evidence="3">The sequence shown here is derived from an EMBL/GenBank/DDBJ whole genome shotgun (WGS) entry which is preliminary data.</text>
</comment>
<keyword evidence="4" id="KW-1185">Reference proteome</keyword>
<feature type="active site" description="Proton donor/acceptor" evidence="1">
    <location>
        <position position="82"/>
    </location>
</feature>
<dbReference type="InterPro" id="IPR013078">
    <property type="entry name" value="His_Pase_superF_clade-1"/>
</dbReference>
<evidence type="ECO:0000313" key="3">
    <source>
        <dbReference type="EMBL" id="TFW16178.1"/>
    </source>
</evidence>
<evidence type="ECO:0000256" key="2">
    <source>
        <dbReference type="PIRSR" id="PIRSR613078-2"/>
    </source>
</evidence>
<dbReference type="PANTHER" id="PTHR48100:SF44">
    <property type="entry name" value="PHOSPHATASE C1620.13-RELATED"/>
    <property type="match status" value="1"/>
</dbReference>
<dbReference type="SMART" id="SM00855">
    <property type="entry name" value="PGAM"/>
    <property type="match status" value="1"/>
</dbReference>
<dbReference type="PANTHER" id="PTHR48100">
    <property type="entry name" value="BROAD-SPECIFICITY PHOSPHATASE YOR283W-RELATED"/>
    <property type="match status" value="1"/>
</dbReference>
<dbReference type="EMBL" id="SPVF01000218">
    <property type="protein sequence ID" value="TFW16178.1"/>
    <property type="molecule type" value="Genomic_DNA"/>
</dbReference>
<dbReference type="PROSITE" id="PS00175">
    <property type="entry name" value="PG_MUTASE"/>
    <property type="match status" value="1"/>
</dbReference>
<dbReference type="Proteomes" id="UP000298438">
    <property type="component" value="Unassembled WGS sequence"/>
</dbReference>
<feature type="binding site" evidence="2">
    <location>
        <position position="58"/>
    </location>
    <ligand>
        <name>substrate</name>
    </ligand>
</feature>
<dbReference type="InterPro" id="IPR001345">
    <property type="entry name" value="PG/BPGM_mutase_AS"/>
</dbReference>
<evidence type="ECO:0000313" key="4">
    <source>
        <dbReference type="Proteomes" id="UP000298438"/>
    </source>
</evidence>
<gene>
    <name evidence="3" type="ORF">E4L96_16775</name>
</gene>
<dbReference type="RefSeq" id="WP_135208361.1">
    <property type="nucleotide sequence ID" value="NZ_SPVF01000218.1"/>
</dbReference>
<sequence>MTDILLIRHGETSWNAERRLQGHLDIALNDAGQRQADALGRALAAEHFDLIVASDLQRAHATAHAVARHHKLPVHTDPRLRERGYGAFEGLLYADIEERYPQDFASWQARNVDAVMPHGGRVAESFRMFYHRSIEAILDWAARHPDARLALVAHGGVLECAYREAQQMELATPRSFPIKNASINRFRVRDGKLEMTSWGEIDHLADLARDELP</sequence>
<dbReference type="CDD" id="cd07067">
    <property type="entry name" value="HP_PGM_like"/>
    <property type="match status" value="1"/>
</dbReference>
<feature type="binding site" evidence="2">
    <location>
        <begin position="8"/>
        <end position="15"/>
    </location>
    <ligand>
        <name>substrate</name>
    </ligand>
</feature>
<dbReference type="GO" id="GO:0016791">
    <property type="term" value="F:phosphatase activity"/>
    <property type="evidence" value="ECO:0007669"/>
    <property type="project" value="TreeGrafter"/>
</dbReference>
<evidence type="ECO:0000256" key="1">
    <source>
        <dbReference type="PIRSR" id="PIRSR613078-1"/>
    </source>
</evidence>
<dbReference type="SUPFAM" id="SSF53254">
    <property type="entry name" value="Phosphoglycerate mutase-like"/>
    <property type="match status" value="1"/>
</dbReference>
<dbReference type="InterPro" id="IPR029033">
    <property type="entry name" value="His_PPase_superfam"/>
</dbReference>
<dbReference type="Pfam" id="PF00300">
    <property type="entry name" value="His_Phos_1"/>
    <property type="match status" value="1"/>
</dbReference>
<accession>A0A4Y9S6N4</accession>